<dbReference type="NCBIfam" id="TIGR00840">
    <property type="entry name" value="b_cpa1"/>
    <property type="match status" value="1"/>
</dbReference>
<keyword evidence="11 15" id="KW-0472">Membrane</keyword>
<evidence type="ECO:0000256" key="11">
    <source>
        <dbReference type="ARBA" id="ARBA00023136"/>
    </source>
</evidence>
<accession>A0A8C2X2F3</accession>
<evidence type="ECO:0000256" key="9">
    <source>
        <dbReference type="ARBA" id="ARBA00023053"/>
    </source>
</evidence>
<feature type="transmembrane region" description="Helical" evidence="15">
    <location>
        <begin position="189"/>
        <end position="211"/>
    </location>
</feature>
<dbReference type="Gene3D" id="6.10.140.1330">
    <property type="match status" value="1"/>
</dbReference>
<dbReference type="InterPro" id="IPR002090">
    <property type="entry name" value="NHE-6/7/9"/>
</dbReference>
<proteinExistence type="inferred from homology"/>
<evidence type="ECO:0000256" key="4">
    <source>
        <dbReference type="ARBA" id="ARBA00022448"/>
    </source>
</evidence>
<keyword evidence="4 13" id="KW-0813">Transport</keyword>
<protein>
    <recommendedName>
        <fullName evidence="13">Sodium/hydrogen exchanger</fullName>
    </recommendedName>
</protein>
<evidence type="ECO:0000256" key="10">
    <source>
        <dbReference type="ARBA" id="ARBA00023065"/>
    </source>
</evidence>
<dbReference type="Ensembl" id="ENSCLMT00005011241.1">
    <property type="protein sequence ID" value="ENSCLMP00005010391.1"/>
    <property type="gene ID" value="ENSCLMG00005005693.1"/>
</dbReference>
<reference evidence="18" key="1">
    <citation type="submission" date="2025-08" db="UniProtKB">
        <authorList>
            <consortium name="Ensembl"/>
        </authorList>
    </citation>
    <scope>IDENTIFICATION</scope>
</reference>
<keyword evidence="5" id="KW-1003">Cell membrane</keyword>
<dbReference type="InterPro" id="IPR004709">
    <property type="entry name" value="NaH_exchanger"/>
</dbReference>
<keyword evidence="19" id="KW-1185">Reference proteome</keyword>
<dbReference type="InterPro" id="IPR018422">
    <property type="entry name" value="Cation/H_exchanger_CPA1"/>
</dbReference>
<reference evidence="18" key="2">
    <citation type="submission" date="2025-09" db="UniProtKB">
        <authorList>
            <consortium name="Ensembl"/>
        </authorList>
    </citation>
    <scope>IDENTIFICATION</scope>
</reference>
<feature type="transmembrane region" description="Helical" evidence="15">
    <location>
        <begin position="416"/>
        <end position="435"/>
    </location>
</feature>
<evidence type="ECO:0000313" key="18">
    <source>
        <dbReference type="Ensembl" id="ENSCLMP00005010391.1"/>
    </source>
</evidence>
<evidence type="ECO:0000256" key="1">
    <source>
        <dbReference type="ARBA" id="ARBA00004195"/>
    </source>
</evidence>
<dbReference type="PRINTS" id="PR01084">
    <property type="entry name" value="NAHEXCHNGR"/>
</dbReference>
<dbReference type="PRINTS" id="PR01088">
    <property type="entry name" value="NAHEXCHNGR6"/>
</dbReference>
<evidence type="ECO:0000256" key="13">
    <source>
        <dbReference type="RuleBase" id="RU003722"/>
    </source>
</evidence>
<dbReference type="GO" id="GO:0055038">
    <property type="term" value="C:recycling endosome membrane"/>
    <property type="evidence" value="ECO:0007669"/>
    <property type="project" value="UniProtKB-SubCell"/>
</dbReference>
<dbReference type="GO" id="GO:0005886">
    <property type="term" value="C:plasma membrane"/>
    <property type="evidence" value="ECO:0007669"/>
    <property type="project" value="UniProtKB-SubCell"/>
</dbReference>
<feature type="transmembrane region" description="Helical" evidence="15">
    <location>
        <begin position="160"/>
        <end position="177"/>
    </location>
</feature>
<comment type="subcellular location">
    <subcellularLocation>
        <location evidence="2">Cell membrane</location>
        <topology evidence="2">Multi-pass membrane protein</topology>
    </subcellularLocation>
    <subcellularLocation>
        <location evidence="1">Recycling endosome membrane</location>
        <topology evidence="1">Multi-pass membrane protein</topology>
    </subcellularLocation>
</comment>
<feature type="chain" id="PRO_5034188971" description="Sodium/hydrogen exchanger" evidence="16">
    <location>
        <begin position="28"/>
        <end position="686"/>
    </location>
</feature>
<feature type="transmembrane region" description="Helical" evidence="15">
    <location>
        <begin position="389"/>
        <end position="409"/>
    </location>
</feature>
<dbReference type="GO" id="GO:0015385">
    <property type="term" value="F:sodium:proton antiporter activity"/>
    <property type="evidence" value="ECO:0007669"/>
    <property type="project" value="InterPro"/>
</dbReference>
<organism evidence="18 19">
    <name type="scientific">Cyclopterus lumpus</name>
    <name type="common">Lumpsucker</name>
    <dbReference type="NCBI Taxonomy" id="8103"/>
    <lineage>
        <taxon>Eukaryota</taxon>
        <taxon>Metazoa</taxon>
        <taxon>Chordata</taxon>
        <taxon>Craniata</taxon>
        <taxon>Vertebrata</taxon>
        <taxon>Euteleostomi</taxon>
        <taxon>Actinopterygii</taxon>
        <taxon>Neopterygii</taxon>
        <taxon>Teleostei</taxon>
        <taxon>Neoteleostei</taxon>
        <taxon>Acanthomorphata</taxon>
        <taxon>Eupercaria</taxon>
        <taxon>Perciformes</taxon>
        <taxon>Cottioidei</taxon>
        <taxon>Cottales</taxon>
        <taxon>Cyclopteridae</taxon>
        <taxon>Cyclopterus</taxon>
    </lineage>
</organism>
<dbReference type="GeneTree" id="ENSGT00940000153460"/>
<feature type="region of interest" description="Disordered" evidence="14">
    <location>
        <begin position="658"/>
        <end position="686"/>
    </location>
</feature>
<feature type="domain" description="Cation/H+ exchanger transmembrane" evidence="17">
    <location>
        <begin position="62"/>
        <end position="506"/>
    </location>
</feature>
<feature type="transmembrane region" description="Helical" evidence="15">
    <location>
        <begin position="81"/>
        <end position="98"/>
    </location>
</feature>
<dbReference type="PANTHER" id="PTHR10110">
    <property type="entry name" value="SODIUM/HYDROGEN EXCHANGER"/>
    <property type="match status" value="1"/>
</dbReference>
<evidence type="ECO:0000256" key="14">
    <source>
        <dbReference type="SAM" id="MobiDB-lite"/>
    </source>
</evidence>
<dbReference type="PANTHER" id="PTHR10110:SF153">
    <property type="entry name" value="SODIUM_HYDROGEN EXCHANGER"/>
    <property type="match status" value="1"/>
</dbReference>
<feature type="transmembrane region" description="Helical" evidence="15">
    <location>
        <begin position="336"/>
        <end position="369"/>
    </location>
</feature>
<evidence type="ECO:0000256" key="12">
    <source>
        <dbReference type="ARBA" id="ARBA00023201"/>
    </source>
</evidence>
<dbReference type="GO" id="GO:0098719">
    <property type="term" value="P:sodium ion import across plasma membrane"/>
    <property type="evidence" value="ECO:0007669"/>
    <property type="project" value="TreeGrafter"/>
</dbReference>
<keyword evidence="10 13" id="KW-0406">Ion transport</keyword>
<evidence type="ECO:0000256" key="7">
    <source>
        <dbReference type="ARBA" id="ARBA00022753"/>
    </source>
</evidence>
<keyword evidence="6 13" id="KW-0812">Transmembrane</keyword>
<keyword evidence="8 15" id="KW-1133">Transmembrane helix</keyword>
<keyword evidence="7" id="KW-0967">Endosome</keyword>
<feature type="signal peptide" evidence="16">
    <location>
        <begin position="1"/>
        <end position="27"/>
    </location>
</feature>
<feature type="transmembrane region" description="Helical" evidence="15">
    <location>
        <begin position="231"/>
        <end position="249"/>
    </location>
</feature>
<sequence length="686" mass="75803">NGCGRSRHLALLLLPFLLTLLLVGSQGESNAMDNVATERLAEESHRQDSANLLIFIMLLTLTILTIWLFKHRRFRFLHETGLAMIYGVLVGVILRFGVHVPQSMSDVILGCAVNASPATLLVNVSGRFYEYTLKGEVSRGKGHQVQDDEMLRKVTFDPEVFFNILLPPIIFHAGYSLKRRHFFRNIGSILAYAFMGTVISCFVIGLVMYGVVSFMKVVGQLGGDFYFTDCLFFGAIVSATDPVTLLAIFNDLQVDVDLYALLFGESVLNDAVAIVLSSSIVAYQPAGDNSHSFEALAMLKSFGVFLGVFSGSFALGVATGFMTFTKLRDFPLLETALFFLMSWSTFLLAEACGFTGVVAVLFCGITQAHYTFNNLSPDSQDRTKQLFELLNFLAENFIFSYMGLTLFSFQSHVFNPMFIVGAFVAVFLGRAANIYPLSFLLNLGRKNKIGSNFQHVMMFAGLRGAMTFALSIRDTATYARQMMFSTTLLIVFFTVWICGGGTTPMLSFMSIPVGVDSDQDNSVTVLDGSQRRNTKHESAWPFRIWYNFDHNYLKPLLTHSGPPLTATMPTCCGPLARCLTSPQAYENEGRLHDDDSDFILNDASVSSMYADITVSMDASGRTINCSSSTRASDEGLDHELALAEHEVAIRGTRLVLPMDDPVETPSTVTLPPPLSPPRSEPRMHRL</sequence>
<dbReference type="GO" id="GO:0015386">
    <property type="term" value="F:potassium:proton antiporter activity"/>
    <property type="evidence" value="ECO:0007669"/>
    <property type="project" value="TreeGrafter"/>
</dbReference>
<evidence type="ECO:0000256" key="16">
    <source>
        <dbReference type="SAM" id="SignalP"/>
    </source>
</evidence>
<dbReference type="GO" id="GO:0051453">
    <property type="term" value="P:regulation of intracellular pH"/>
    <property type="evidence" value="ECO:0007669"/>
    <property type="project" value="TreeGrafter"/>
</dbReference>
<dbReference type="AlphaFoldDB" id="A0A8C2X2F3"/>
<evidence type="ECO:0000256" key="3">
    <source>
        <dbReference type="ARBA" id="ARBA00007367"/>
    </source>
</evidence>
<evidence type="ECO:0000313" key="19">
    <source>
        <dbReference type="Proteomes" id="UP000694565"/>
    </source>
</evidence>
<keyword evidence="9" id="KW-0915">Sodium</keyword>
<evidence type="ECO:0000256" key="2">
    <source>
        <dbReference type="ARBA" id="ARBA00004651"/>
    </source>
</evidence>
<feature type="transmembrane region" description="Helical" evidence="15">
    <location>
        <begin position="51"/>
        <end position="69"/>
    </location>
</feature>
<evidence type="ECO:0000256" key="15">
    <source>
        <dbReference type="SAM" id="Phobius"/>
    </source>
</evidence>
<name>A0A8C2X2F3_CYCLU</name>
<feature type="transmembrane region" description="Helical" evidence="15">
    <location>
        <begin position="302"/>
        <end position="324"/>
    </location>
</feature>
<dbReference type="Pfam" id="PF00999">
    <property type="entry name" value="Na_H_Exchanger"/>
    <property type="match status" value="1"/>
</dbReference>
<comment type="similarity">
    <text evidence="3 13">Belongs to the monovalent cation:proton antiporter 1 (CPA1) transporter (TC 2.A.36) family.</text>
</comment>
<dbReference type="Proteomes" id="UP000694565">
    <property type="component" value="Unplaced"/>
</dbReference>
<evidence type="ECO:0000259" key="17">
    <source>
        <dbReference type="Pfam" id="PF00999"/>
    </source>
</evidence>
<feature type="transmembrane region" description="Helical" evidence="15">
    <location>
        <begin position="484"/>
        <end position="509"/>
    </location>
</feature>
<keyword evidence="16" id="KW-0732">Signal</keyword>
<keyword evidence="13" id="KW-0050">Antiport</keyword>
<evidence type="ECO:0000256" key="5">
    <source>
        <dbReference type="ARBA" id="ARBA00022475"/>
    </source>
</evidence>
<evidence type="ECO:0000256" key="6">
    <source>
        <dbReference type="ARBA" id="ARBA00022692"/>
    </source>
</evidence>
<keyword evidence="12 13" id="KW-0739">Sodium transport</keyword>
<dbReference type="InterPro" id="IPR006153">
    <property type="entry name" value="Cation/H_exchanger_TM"/>
</dbReference>
<evidence type="ECO:0000256" key="8">
    <source>
        <dbReference type="ARBA" id="ARBA00022989"/>
    </source>
</evidence>